<evidence type="ECO:0000256" key="2">
    <source>
        <dbReference type="ARBA" id="ARBA00022475"/>
    </source>
</evidence>
<keyword evidence="3 6" id="KW-0812">Transmembrane</keyword>
<keyword evidence="4 6" id="KW-1133">Transmembrane helix</keyword>
<feature type="transmembrane region" description="Helical" evidence="6">
    <location>
        <begin position="12"/>
        <end position="30"/>
    </location>
</feature>
<dbReference type="KEGG" id="cjap:GWK36_13755"/>
<gene>
    <name evidence="7" type="ORF">GWK36_13755</name>
</gene>
<evidence type="ECO:0000313" key="7">
    <source>
        <dbReference type="EMBL" id="QIK38868.1"/>
    </source>
</evidence>
<feature type="transmembrane region" description="Helical" evidence="6">
    <location>
        <begin position="36"/>
        <end position="57"/>
    </location>
</feature>
<sequence>MQQPNAHQVERFLGLQAIFGLILIGITLPFGSPVAISVLIGAGTCWLANILVAAWIFRAYRAQARGRLVARFYRAELVKIVLVLALFGAAVVLYSDLNILSVFVAYVLVQVVPTLITVQSNRIRS</sequence>
<organism evidence="7 8">
    <name type="scientific">Caldichromatium japonicum</name>
    <dbReference type="NCBI Taxonomy" id="2699430"/>
    <lineage>
        <taxon>Bacteria</taxon>
        <taxon>Pseudomonadati</taxon>
        <taxon>Pseudomonadota</taxon>
        <taxon>Gammaproteobacteria</taxon>
        <taxon>Chromatiales</taxon>
        <taxon>Chromatiaceae</taxon>
        <taxon>Caldichromatium</taxon>
    </lineage>
</organism>
<dbReference type="Proteomes" id="UP000502699">
    <property type="component" value="Chromosome"/>
</dbReference>
<dbReference type="EMBL" id="CP048029">
    <property type="protein sequence ID" value="QIK38868.1"/>
    <property type="molecule type" value="Genomic_DNA"/>
</dbReference>
<feature type="transmembrane region" description="Helical" evidence="6">
    <location>
        <begin position="77"/>
        <end position="94"/>
    </location>
</feature>
<keyword evidence="5 6" id="KW-0472">Membrane</keyword>
<name>A0A6G7VG96_9GAMM</name>
<dbReference type="RefSeq" id="WP_166271956.1">
    <property type="nucleotide sequence ID" value="NZ_CP048029.1"/>
</dbReference>
<comment type="subcellular location">
    <subcellularLocation>
        <location evidence="1">Cell membrane</location>
        <topology evidence="1">Multi-pass membrane protein</topology>
    </subcellularLocation>
</comment>
<proteinExistence type="predicted"/>
<feature type="transmembrane region" description="Helical" evidence="6">
    <location>
        <begin position="100"/>
        <end position="118"/>
    </location>
</feature>
<evidence type="ECO:0000256" key="6">
    <source>
        <dbReference type="SAM" id="Phobius"/>
    </source>
</evidence>
<evidence type="ECO:0000256" key="4">
    <source>
        <dbReference type="ARBA" id="ARBA00022989"/>
    </source>
</evidence>
<protein>
    <submittedName>
        <fullName evidence="7">F0F1 ATP synthase assembly protein I</fullName>
    </submittedName>
</protein>
<evidence type="ECO:0000256" key="3">
    <source>
        <dbReference type="ARBA" id="ARBA00022692"/>
    </source>
</evidence>
<evidence type="ECO:0000313" key="8">
    <source>
        <dbReference type="Proteomes" id="UP000502699"/>
    </source>
</evidence>
<evidence type="ECO:0000256" key="1">
    <source>
        <dbReference type="ARBA" id="ARBA00004651"/>
    </source>
</evidence>
<keyword evidence="2" id="KW-1003">Cell membrane</keyword>
<dbReference type="AlphaFoldDB" id="A0A6G7VG96"/>
<accession>A0A6G7VG96</accession>
<reference evidence="8" key="1">
    <citation type="submission" date="2020-01" db="EMBL/GenBank/DDBJ databases">
        <title>Caldichromatium gen. nov., sp. nov., a thermophilic purple sulfur bacterium member of the family Chromatiaceae isolated from Nakabusa hot spring, Japan.</title>
        <authorList>
            <person name="Saini M.K."/>
            <person name="Hanada S."/>
            <person name="Tank M."/>
        </authorList>
    </citation>
    <scope>NUCLEOTIDE SEQUENCE [LARGE SCALE GENOMIC DNA]</scope>
    <source>
        <strain evidence="8">No.7</strain>
    </source>
</reference>
<evidence type="ECO:0000256" key="5">
    <source>
        <dbReference type="ARBA" id="ARBA00023136"/>
    </source>
</evidence>
<dbReference type="InterPro" id="IPR005598">
    <property type="entry name" value="ATP_synth_I"/>
</dbReference>
<keyword evidence="8" id="KW-1185">Reference proteome</keyword>
<dbReference type="Pfam" id="PF03899">
    <property type="entry name" value="ATP-synt_I"/>
    <property type="match status" value="1"/>
</dbReference>
<dbReference type="GO" id="GO:0005886">
    <property type="term" value="C:plasma membrane"/>
    <property type="evidence" value="ECO:0007669"/>
    <property type="project" value="UniProtKB-SubCell"/>
</dbReference>